<feature type="region of interest" description="Disordered" evidence="8">
    <location>
        <begin position="122"/>
        <end position="154"/>
    </location>
</feature>
<dbReference type="GO" id="GO:0006313">
    <property type="term" value="P:DNA transposition"/>
    <property type="evidence" value="ECO:0007669"/>
    <property type="project" value="InterPro"/>
</dbReference>
<evidence type="ECO:0000256" key="1">
    <source>
        <dbReference type="ARBA" id="ARBA00022578"/>
    </source>
</evidence>
<dbReference type="PROSITE" id="PS50158">
    <property type="entry name" value="ZF_CCHC"/>
    <property type="match status" value="1"/>
</dbReference>
<dbReference type="InterPro" id="IPR018289">
    <property type="entry name" value="MULE_transposase_dom"/>
</dbReference>
<dbReference type="PROSITE" id="PS01007">
    <property type="entry name" value="TRANSPOSASE_MUTATOR"/>
    <property type="match status" value="1"/>
</dbReference>
<evidence type="ECO:0008006" key="12">
    <source>
        <dbReference type="Google" id="ProtNLM"/>
    </source>
</evidence>
<comment type="caution">
    <text evidence="11">The sequence shown here is derived from an EMBL/GenBank/DDBJ whole genome shotgun (WGS) entry which is preliminary data.</text>
</comment>
<dbReference type="InterPro" id="IPR001878">
    <property type="entry name" value="Znf_CCHC"/>
</dbReference>
<protein>
    <recommendedName>
        <fullName evidence="12">SWIM-type domain-containing protein</fullName>
    </recommendedName>
</protein>
<dbReference type="SMART" id="SM00575">
    <property type="entry name" value="ZnF_PMZ"/>
    <property type="match status" value="1"/>
</dbReference>
<keyword evidence="4" id="KW-0862">Zinc</keyword>
<feature type="compositionally biased region" description="Basic and acidic residues" evidence="8">
    <location>
        <begin position="126"/>
        <end position="137"/>
    </location>
</feature>
<proteinExistence type="predicted"/>
<keyword evidence="2" id="KW-0479">Metal-binding</keyword>
<organism evidence="11">
    <name type="scientific">Sesamum calycinum</name>
    <dbReference type="NCBI Taxonomy" id="2727403"/>
    <lineage>
        <taxon>Eukaryota</taxon>
        <taxon>Viridiplantae</taxon>
        <taxon>Streptophyta</taxon>
        <taxon>Embryophyta</taxon>
        <taxon>Tracheophyta</taxon>
        <taxon>Spermatophyta</taxon>
        <taxon>Magnoliopsida</taxon>
        <taxon>eudicotyledons</taxon>
        <taxon>Gunneridae</taxon>
        <taxon>Pentapetalae</taxon>
        <taxon>asterids</taxon>
        <taxon>lamiids</taxon>
        <taxon>Lamiales</taxon>
        <taxon>Pedaliaceae</taxon>
        <taxon>Sesamum</taxon>
    </lineage>
</organism>
<dbReference type="EMBL" id="JACGWM010000011">
    <property type="protein sequence ID" value="KAL0342328.1"/>
    <property type="molecule type" value="Genomic_DNA"/>
</dbReference>
<name>A0AAW2NGH3_9LAMI</name>
<evidence type="ECO:0000256" key="2">
    <source>
        <dbReference type="ARBA" id="ARBA00022723"/>
    </source>
</evidence>
<dbReference type="GO" id="GO:0003677">
    <property type="term" value="F:DNA binding"/>
    <property type="evidence" value="ECO:0007669"/>
    <property type="project" value="UniProtKB-KW"/>
</dbReference>
<dbReference type="Pfam" id="PF10551">
    <property type="entry name" value="MULE"/>
    <property type="match status" value="1"/>
</dbReference>
<dbReference type="InterPro" id="IPR007527">
    <property type="entry name" value="Znf_SWIM"/>
</dbReference>
<dbReference type="AlphaFoldDB" id="A0AAW2NGH3"/>
<feature type="domain" description="CCHC-type" evidence="9">
    <location>
        <begin position="754"/>
        <end position="767"/>
    </location>
</feature>
<evidence type="ECO:0000256" key="8">
    <source>
        <dbReference type="SAM" id="MobiDB-lite"/>
    </source>
</evidence>
<keyword evidence="5" id="KW-0238">DNA-binding</keyword>
<feature type="region of interest" description="Disordered" evidence="8">
    <location>
        <begin position="709"/>
        <end position="741"/>
    </location>
</feature>
<dbReference type="Pfam" id="PF04434">
    <property type="entry name" value="SWIM"/>
    <property type="match status" value="1"/>
</dbReference>
<reference evidence="11" key="1">
    <citation type="submission" date="2020-06" db="EMBL/GenBank/DDBJ databases">
        <authorList>
            <person name="Li T."/>
            <person name="Hu X."/>
            <person name="Zhang T."/>
            <person name="Song X."/>
            <person name="Zhang H."/>
            <person name="Dai N."/>
            <person name="Sheng W."/>
            <person name="Hou X."/>
            <person name="Wei L."/>
        </authorList>
    </citation>
    <scope>NUCLEOTIDE SEQUENCE</scope>
    <source>
        <strain evidence="11">KEN8</strain>
        <tissue evidence="11">Leaf</tissue>
    </source>
</reference>
<evidence type="ECO:0000256" key="5">
    <source>
        <dbReference type="ARBA" id="ARBA00023125"/>
    </source>
</evidence>
<keyword evidence="6" id="KW-0233">DNA recombination</keyword>
<feature type="domain" description="SWIM-type" evidence="10">
    <location>
        <begin position="634"/>
        <end position="666"/>
    </location>
</feature>
<dbReference type="Pfam" id="PF03108">
    <property type="entry name" value="DBD_Tnp_Mut"/>
    <property type="match status" value="1"/>
</dbReference>
<dbReference type="PANTHER" id="PTHR31973">
    <property type="entry name" value="POLYPROTEIN, PUTATIVE-RELATED"/>
    <property type="match status" value="1"/>
</dbReference>
<evidence type="ECO:0000313" key="11">
    <source>
        <dbReference type="EMBL" id="KAL0342328.1"/>
    </source>
</evidence>
<dbReference type="InterPro" id="IPR004332">
    <property type="entry name" value="Transposase_MuDR"/>
</dbReference>
<evidence type="ECO:0000256" key="3">
    <source>
        <dbReference type="ARBA" id="ARBA00022771"/>
    </source>
</evidence>
<evidence type="ECO:0000259" key="9">
    <source>
        <dbReference type="PROSITE" id="PS50158"/>
    </source>
</evidence>
<reference evidence="11" key="2">
    <citation type="journal article" date="2024" name="Plant">
        <title>Genomic evolution and insights into agronomic trait innovations of Sesamum species.</title>
        <authorList>
            <person name="Miao H."/>
            <person name="Wang L."/>
            <person name="Qu L."/>
            <person name="Liu H."/>
            <person name="Sun Y."/>
            <person name="Le M."/>
            <person name="Wang Q."/>
            <person name="Wei S."/>
            <person name="Zheng Y."/>
            <person name="Lin W."/>
            <person name="Duan Y."/>
            <person name="Cao H."/>
            <person name="Xiong S."/>
            <person name="Wang X."/>
            <person name="Wei L."/>
            <person name="Li C."/>
            <person name="Ma Q."/>
            <person name="Ju M."/>
            <person name="Zhao R."/>
            <person name="Li G."/>
            <person name="Mu C."/>
            <person name="Tian Q."/>
            <person name="Mei H."/>
            <person name="Zhang T."/>
            <person name="Gao T."/>
            <person name="Zhang H."/>
        </authorList>
    </citation>
    <scope>NUCLEOTIDE SEQUENCE</scope>
    <source>
        <strain evidence="11">KEN8</strain>
    </source>
</reference>
<dbReference type="PANTHER" id="PTHR31973:SF187">
    <property type="entry name" value="MUTATOR TRANSPOSASE MUDRA PROTEIN"/>
    <property type="match status" value="1"/>
</dbReference>
<evidence type="ECO:0000256" key="6">
    <source>
        <dbReference type="ARBA" id="ARBA00023172"/>
    </source>
</evidence>
<dbReference type="GO" id="GO:0008270">
    <property type="term" value="F:zinc ion binding"/>
    <property type="evidence" value="ECO:0007669"/>
    <property type="project" value="UniProtKB-KW"/>
</dbReference>
<feature type="compositionally biased region" description="Basic residues" evidence="8">
    <location>
        <begin position="138"/>
        <end position="148"/>
    </location>
</feature>
<dbReference type="GO" id="GO:0004803">
    <property type="term" value="F:transposase activity"/>
    <property type="evidence" value="ECO:0007669"/>
    <property type="project" value="InterPro"/>
</dbReference>
<keyword evidence="1" id="KW-0815">Transposition</keyword>
<dbReference type="PROSITE" id="PS50966">
    <property type="entry name" value="ZF_SWIM"/>
    <property type="match status" value="1"/>
</dbReference>
<sequence>MVMIRAERHLNMPPPAYHPESQSITVAVHFGGEHRNLPVANCIGGKVMKFDYMNALHMNKNNLDLFAEKCGISGEGLRYYIIKNGGFKLLLNDEDILEQVLEQLEKREFTVYIEFDPPKPQEVAVESDRVGKNATEKKKNKGKKKGRGNGKDKGKVIREEDDIEFLGEVSVDDVGNILPGGGVVSGDDELYENFVDDVSAEMDSADETNSESSRCGVEMYNPSLELGMIFCSKKEFKKAVQSYAIKQKRSVKFTKNDSFRVYAVCSGDGCKWKIHANKLKNEETFQINLYQDEHTCPQVFNVRNVKTSWLSERYLQDFKSDPKRDVKGWRVDIMNQLRCHISRDQAYRAKRQALKKLEGSPEQQFTKLWDYAEELRRTNPGSTIILGVNDVNRDPKGILLTAVGVDPNNNLYPIAYSVVQKESRDTWEWFLTVLKQDLCIQRDNEYTFMSDKQKGLIQAFQSVFPNSTHRFCVRHLHNNFKNAGYRGLAYKNALWKAARASTVGEFKLRMEEMKQLNQDAFDWFNDKPPTEWSKSHFNEFPKCDILLNNCCESFNGNIMDARDKPILTMLEWIREYLMRRLQENREKASKKWKDTLCPKIKKLLQKNVDKIGDCIPIKANDRHYQISCYDGNQYSVDLEMRTCTCRIWQLSGIPCKHACSAIFNQNLQPEDMVHPYYNVDTYKQVYEHAILPISGQTLWNETGLVPPLPPNFGRGSGRPAGARNREPDEPNVKTTKKSCKKPIKLKRQKVKHHCKICGEEGHNAKGCALWKDMQEPGLDQEVMDSLFSDHPTQEQRGASSSNHPRKRKHSVYQDPTRMNMTAAASGVSDQPHILPPIEDNEPTEIEFTPEILTEAGPSQTQASVQGPTMFEQLQMAHTSMPVQPQMTLQPRLNIRAPPPMTGIGVMPCFSSRPLIPVSKIIKEHGKSLGSL</sequence>
<gene>
    <name evidence="11" type="ORF">Scaly_1895400</name>
</gene>
<evidence type="ECO:0000256" key="7">
    <source>
        <dbReference type="PROSITE-ProRule" id="PRU00047"/>
    </source>
</evidence>
<dbReference type="InterPro" id="IPR006564">
    <property type="entry name" value="Znf_PMZ"/>
</dbReference>
<evidence type="ECO:0000259" key="10">
    <source>
        <dbReference type="PROSITE" id="PS50966"/>
    </source>
</evidence>
<keyword evidence="3 7" id="KW-0863">Zinc-finger</keyword>
<accession>A0AAW2NGH3</accession>
<feature type="region of interest" description="Disordered" evidence="8">
    <location>
        <begin position="791"/>
        <end position="814"/>
    </location>
</feature>
<dbReference type="InterPro" id="IPR001207">
    <property type="entry name" value="Transposase_mutator"/>
</dbReference>
<evidence type="ECO:0000256" key="4">
    <source>
        <dbReference type="ARBA" id="ARBA00022833"/>
    </source>
</evidence>